<dbReference type="InterPro" id="IPR043504">
    <property type="entry name" value="Peptidase_S1_PA_chymotrypsin"/>
</dbReference>
<name>A0A7W6KAZ9_9SPHI</name>
<proteinExistence type="inferred from homology"/>
<comment type="similarity">
    <text evidence="1">Belongs to the peptidase S1C family.</text>
</comment>
<dbReference type="AlphaFoldDB" id="A0A7W6KAZ9"/>
<evidence type="ECO:0000256" key="1">
    <source>
        <dbReference type="ARBA" id="ARBA00010541"/>
    </source>
</evidence>
<dbReference type="Gene3D" id="2.40.10.10">
    <property type="entry name" value="Trypsin-like serine proteases"/>
    <property type="match status" value="3"/>
</dbReference>
<dbReference type="Proteomes" id="UP000532273">
    <property type="component" value="Unassembled WGS sequence"/>
</dbReference>
<dbReference type="Gene3D" id="2.30.42.10">
    <property type="match status" value="1"/>
</dbReference>
<keyword evidence="3" id="KW-0378">Hydrolase</keyword>
<dbReference type="EC" id="3.4.21.107" evidence="3"/>
<dbReference type="PROSITE" id="PS50106">
    <property type="entry name" value="PDZ"/>
    <property type="match status" value="1"/>
</dbReference>
<dbReference type="Pfam" id="PF13365">
    <property type="entry name" value="Trypsin_2"/>
    <property type="match status" value="1"/>
</dbReference>
<sequence>MKKVIRHLIFTITILLLTVIYPVVVKAQKNDVAKLEQKTRLAIQKVYPACVRIWGYDTVKKVQTSSQFSGVVVDTDGTILTVSHAIQPSRTYKVRFPDGKETLAIALGKMGLPEMQSRPDLGMMKITEKGTWPFAGLGWSYSLKVNQPCISIAYPETLNQLLPTVRFGKINSVLNEWGFIESSCKMEPGDSGGPLFDLFGCVVGLHSRCDTLESKNYEVPIDAYRKFWEDLKIAKNYTVVPNGSLEKMIDPKEKAISALDFLDRLPSAFSFLQGLNKHQCILKSVNGTMNQAACATIFDYKGKTWLVSKSSIVAENVSTIENGQKIALTVVARDMSNDLVLLSSPVNIGHPIAVNTLNSPTPIAQEELGMFLISPIDGKLQISVLSSRLIDLPKKFSVGFIGMAANFQQGKVIVSRLVPGGPAANAGIKQGDQVVSINRASISSAESYNAQMQQSAVGDTLEIVLDREEMPQTIHIVAIQRPVSSHVAEQFNGGKSGRLDGFSNVFVHDAVVRPEQCGSPVFDRNGNFYGINIARYSRTSVIVMPAQKIVEMIKKVSERL</sequence>
<evidence type="ECO:0000313" key="4">
    <source>
        <dbReference type="Proteomes" id="UP000532273"/>
    </source>
</evidence>
<protein>
    <submittedName>
        <fullName evidence="3">Serine protease Do</fullName>
        <ecNumber evidence="3">3.4.21.107</ecNumber>
    </submittedName>
</protein>
<dbReference type="EMBL" id="JACIEF010000001">
    <property type="protein sequence ID" value="MBB4107375.1"/>
    <property type="molecule type" value="Genomic_DNA"/>
</dbReference>
<comment type="caution">
    <text evidence="3">The sequence shown here is derived from an EMBL/GenBank/DDBJ whole genome shotgun (WGS) entry which is preliminary data.</text>
</comment>
<reference evidence="3 4" key="1">
    <citation type="submission" date="2020-08" db="EMBL/GenBank/DDBJ databases">
        <title>Genomic Encyclopedia of Type Strains, Phase IV (KMG-IV): sequencing the most valuable type-strain genomes for metagenomic binning, comparative biology and taxonomic classification.</title>
        <authorList>
            <person name="Goeker M."/>
        </authorList>
    </citation>
    <scope>NUCLEOTIDE SEQUENCE [LARGE SCALE GENOMIC DNA]</scope>
    <source>
        <strain evidence="3 4">DSM 100774</strain>
    </source>
</reference>
<dbReference type="InterPro" id="IPR036034">
    <property type="entry name" value="PDZ_sf"/>
</dbReference>
<dbReference type="SMART" id="SM00228">
    <property type="entry name" value="PDZ"/>
    <property type="match status" value="1"/>
</dbReference>
<evidence type="ECO:0000259" key="2">
    <source>
        <dbReference type="PROSITE" id="PS50106"/>
    </source>
</evidence>
<dbReference type="Pfam" id="PF13180">
    <property type="entry name" value="PDZ_2"/>
    <property type="match status" value="1"/>
</dbReference>
<accession>A0A7W6KAZ9</accession>
<dbReference type="SUPFAM" id="SSF50494">
    <property type="entry name" value="Trypsin-like serine proteases"/>
    <property type="match status" value="2"/>
</dbReference>
<dbReference type="SUPFAM" id="SSF50156">
    <property type="entry name" value="PDZ domain-like"/>
    <property type="match status" value="1"/>
</dbReference>
<keyword evidence="3" id="KW-0645">Protease</keyword>
<dbReference type="PANTHER" id="PTHR22939">
    <property type="entry name" value="SERINE PROTEASE FAMILY S1C HTRA-RELATED"/>
    <property type="match status" value="1"/>
</dbReference>
<feature type="domain" description="PDZ" evidence="2">
    <location>
        <begin position="389"/>
        <end position="469"/>
    </location>
</feature>
<dbReference type="RefSeq" id="WP_183761088.1">
    <property type="nucleotide sequence ID" value="NZ_BMHZ01000002.1"/>
</dbReference>
<gene>
    <name evidence="3" type="ORF">GGQ60_001335</name>
</gene>
<evidence type="ECO:0000313" key="3">
    <source>
        <dbReference type="EMBL" id="MBB4107375.1"/>
    </source>
</evidence>
<dbReference type="InterPro" id="IPR001478">
    <property type="entry name" value="PDZ"/>
</dbReference>
<dbReference type="PANTHER" id="PTHR22939:SF129">
    <property type="entry name" value="SERINE PROTEASE HTRA2, MITOCHONDRIAL"/>
    <property type="match status" value="1"/>
</dbReference>
<dbReference type="InterPro" id="IPR009003">
    <property type="entry name" value="Peptidase_S1_PA"/>
</dbReference>
<dbReference type="GO" id="GO:0006508">
    <property type="term" value="P:proteolysis"/>
    <property type="evidence" value="ECO:0007669"/>
    <property type="project" value="UniProtKB-KW"/>
</dbReference>
<organism evidence="3 4">
    <name type="scientific">Pedobacter zeae</name>
    <dbReference type="NCBI Taxonomy" id="1737356"/>
    <lineage>
        <taxon>Bacteria</taxon>
        <taxon>Pseudomonadati</taxon>
        <taxon>Bacteroidota</taxon>
        <taxon>Sphingobacteriia</taxon>
        <taxon>Sphingobacteriales</taxon>
        <taxon>Sphingobacteriaceae</taxon>
        <taxon>Pedobacter</taxon>
    </lineage>
</organism>
<dbReference type="GO" id="GO:0008233">
    <property type="term" value="F:peptidase activity"/>
    <property type="evidence" value="ECO:0007669"/>
    <property type="project" value="UniProtKB-KW"/>
</dbReference>